<dbReference type="InterPro" id="IPR035552">
    <property type="entry name" value="Mti1_SH3"/>
</dbReference>
<evidence type="ECO:0000256" key="2">
    <source>
        <dbReference type="PROSITE-ProRule" id="PRU00192"/>
    </source>
</evidence>
<organism evidence="5 6">
    <name type="scientific">Zygosaccharomyces bailii (strain CLIB 213 / ATCC 58445 / CBS 680 / BCRC 21525 / NBRC 1098 / NCYC 1416 / NRRL Y-2227)</name>
    <dbReference type="NCBI Taxonomy" id="1333698"/>
    <lineage>
        <taxon>Eukaryota</taxon>
        <taxon>Fungi</taxon>
        <taxon>Dikarya</taxon>
        <taxon>Ascomycota</taxon>
        <taxon>Saccharomycotina</taxon>
        <taxon>Saccharomycetes</taxon>
        <taxon>Saccharomycetales</taxon>
        <taxon>Saccharomycetaceae</taxon>
        <taxon>Zygosaccharomyces</taxon>
    </lineage>
</organism>
<feature type="compositionally biased region" description="Low complexity" evidence="3">
    <location>
        <begin position="548"/>
        <end position="557"/>
    </location>
</feature>
<dbReference type="AlphaFoldDB" id="A0A8J2WVJ8"/>
<keyword evidence="6" id="KW-1185">Reference proteome</keyword>
<evidence type="ECO:0000256" key="1">
    <source>
        <dbReference type="ARBA" id="ARBA00022443"/>
    </source>
</evidence>
<dbReference type="Proteomes" id="UP000019375">
    <property type="component" value="Unassembled WGS sequence"/>
</dbReference>
<feature type="region of interest" description="Disordered" evidence="3">
    <location>
        <begin position="430"/>
        <end position="450"/>
    </location>
</feature>
<dbReference type="PANTHER" id="PTHR46026">
    <property type="entry name" value="RHO-TYPE GUANINE NUCLEOTIDE EXCHANGE FACTOR, ISOFORM F"/>
    <property type="match status" value="1"/>
</dbReference>
<dbReference type="InterPro" id="IPR057402">
    <property type="entry name" value="AIM3_BBC1_C"/>
</dbReference>
<keyword evidence="1 2" id="KW-0728">SH3 domain</keyword>
<feature type="compositionally biased region" description="Low complexity" evidence="3">
    <location>
        <begin position="667"/>
        <end position="689"/>
    </location>
</feature>
<feature type="compositionally biased region" description="Basic and acidic residues" evidence="3">
    <location>
        <begin position="227"/>
        <end position="273"/>
    </location>
</feature>
<feature type="region of interest" description="Disordered" evidence="3">
    <location>
        <begin position="470"/>
        <end position="900"/>
    </location>
</feature>
<accession>A0A8J2WVJ8</accession>
<name>A0A8J2WVJ8_ZYGB2</name>
<feature type="compositionally biased region" description="Pro residues" evidence="3">
    <location>
        <begin position="762"/>
        <end position="779"/>
    </location>
</feature>
<feature type="compositionally biased region" description="Polar residues" evidence="3">
    <location>
        <begin position="516"/>
        <end position="527"/>
    </location>
</feature>
<evidence type="ECO:0000313" key="5">
    <source>
        <dbReference type="EMBL" id="CDF87916.1"/>
    </source>
</evidence>
<feature type="compositionally biased region" description="Pro residues" evidence="3">
    <location>
        <begin position="690"/>
        <end position="727"/>
    </location>
</feature>
<feature type="compositionally biased region" description="Basic and acidic residues" evidence="3">
    <location>
        <begin position="341"/>
        <end position="353"/>
    </location>
</feature>
<evidence type="ECO:0000313" key="6">
    <source>
        <dbReference type="Proteomes" id="UP000019375"/>
    </source>
</evidence>
<feature type="region of interest" description="Disordered" evidence="3">
    <location>
        <begin position="195"/>
        <end position="394"/>
    </location>
</feature>
<dbReference type="SUPFAM" id="SSF50044">
    <property type="entry name" value="SH3-domain"/>
    <property type="match status" value="1"/>
</dbReference>
<protein>
    <submittedName>
        <fullName evidence="5">BN860_17392g1_1</fullName>
    </submittedName>
</protein>
<dbReference type="OrthoDB" id="207120at2759"/>
<dbReference type="InterPro" id="IPR036028">
    <property type="entry name" value="SH3-like_dom_sf"/>
</dbReference>
<dbReference type="Pfam" id="PF25459">
    <property type="entry name" value="AIM3_BBC1_C"/>
    <property type="match status" value="1"/>
</dbReference>
<dbReference type="PANTHER" id="PTHR46026:SF1">
    <property type="entry name" value="RHO-TYPE GUANINE NUCLEOTIDE EXCHANGE FACTOR, ISOFORM F"/>
    <property type="match status" value="1"/>
</dbReference>
<feature type="region of interest" description="Disordered" evidence="3">
    <location>
        <begin position="71"/>
        <end position="115"/>
    </location>
</feature>
<proteinExistence type="predicted"/>
<sequence>MSEPLVPFQVVAQYPYKSEFEDDLNFEKDQVITVTSIEDDQWYFGELRDLDGSIHEGIFPKGFVAVFEGGSTSSTSDVHPTASSMPGSEVQSKPIAVPEPIPESKPAAEPEVKHVASPNRFSMATYDDDEDDDEDHWVDAATSNSPNLKGKMSMFHQDDSQPAPKPRNSVFFDSADAAVKKTVVADSTHHYTPTTLTTHAVPAASAAPAMQTHVEQPGGEEPVNRSNDFKKEDQEDLPKMSLKERIAMLHEQQRRQMQREQEKLTKKAKKEEEAQQLSSSLPVEEEEEYVNKPKGDETYEDDQEPVSLDPSRDLARGVEGLNQDEALQAADMKANASQNLDKAERQREEGGYHDDDEEPLTETPQDYDIMQGKEIEEDDDEDEEEDEEEKRRAALTQKMAKFANAGRYGGPVSFNPFGMPPSMGINTGAELKKKSSVASEEAEPQEEASIPKVVPVMPFADPNAVPFLKKGSTTEEYAEDEIHDTYRDLQDARKSEEAVPLLDTPGDMADEEEAGDSQSAYVENTAFQPAEEESVSPEREQPALVGQTTSTDSTGYDSSDENTDRKISTSADENTRHQPRTSNVPPVPKTPATSSKRSSLLEESDNAQNSFPTISKPSAAEFEKPFTPSDDVSRSPGTPTLDPSVESSQQKSSRSSTSGPPRPPPSRNSSARRTNSSLTRAPSGSLPSAKGPPPPPPVPEAPELPRAAPPIPGTSGLPTPPVPPVPAPGTSNLPSSAIPSVPGSTKPPRAAPPIPGTVEPPRGAPPIPREPPRTAPPAPHAVESSGPPLPPPPIPGTSELPKGSAPPVPGASNSPELPTHPEIPSKHPKTDMKNILPPAPLSPPTAHANAEVRHASNHSTESASTHARGAPSLPTKNHPNTSAPSIPGQPPPAPGVSTADVPKKLNRAASTKEFSDFTNQRSIEFRPQDDWWIDKTFPSGLFGQKVKCVMEVDDHLIKKRSSQKYMVRDFYFLFEDFSQLHVAVSYDVAKPKETVLASQKFYPIKHQPELLNEFSKRYGNFVLQRAESLIGSQTANFLPSILSRLSPEIILPIGSRTFGVPIFRYKAGESSNLENAKNIRPGDVLVIRKAKFDLLTRSGERKTVAVGAETEPYASVITDFEFTKGKFNVIEEYAGKVVQSSYKLHHMRSGRLKVFRITGRQYVGW</sequence>
<feature type="compositionally biased region" description="Low complexity" evidence="3">
    <location>
        <begin position="643"/>
        <end position="659"/>
    </location>
</feature>
<dbReference type="FunFam" id="2.30.30.40:FF:000316">
    <property type="entry name" value="Myosin tail region-interacting protein MTI1"/>
    <property type="match status" value="1"/>
</dbReference>
<feature type="compositionally biased region" description="Low complexity" evidence="3">
    <location>
        <begin position="195"/>
        <end position="209"/>
    </location>
</feature>
<dbReference type="Pfam" id="PF00018">
    <property type="entry name" value="SH3_1"/>
    <property type="match status" value="1"/>
</dbReference>
<dbReference type="PROSITE" id="PS50002">
    <property type="entry name" value="SH3"/>
    <property type="match status" value="1"/>
</dbReference>
<feature type="compositionally biased region" description="Polar residues" evidence="3">
    <location>
        <begin position="606"/>
        <end position="616"/>
    </location>
</feature>
<dbReference type="EMBL" id="HG316454">
    <property type="protein sequence ID" value="CDF87916.1"/>
    <property type="molecule type" value="Genomic_DNA"/>
</dbReference>
<evidence type="ECO:0000256" key="3">
    <source>
        <dbReference type="SAM" id="MobiDB-lite"/>
    </source>
</evidence>
<dbReference type="Gene3D" id="2.30.30.40">
    <property type="entry name" value="SH3 Domains"/>
    <property type="match status" value="1"/>
</dbReference>
<dbReference type="CDD" id="cd11887">
    <property type="entry name" value="SH3_Bbc1"/>
    <property type="match status" value="1"/>
</dbReference>
<feature type="domain" description="SH3" evidence="4">
    <location>
        <begin position="5"/>
        <end position="69"/>
    </location>
</feature>
<feature type="compositionally biased region" description="Acidic residues" evidence="3">
    <location>
        <begin position="375"/>
        <end position="388"/>
    </location>
</feature>
<feature type="compositionally biased region" description="Basic and acidic residues" evidence="3">
    <location>
        <begin position="823"/>
        <end position="832"/>
    </location>
</feature>
<dbReference type="InterPro" id="IPR001452">
    <property type="entry name" value="SH3_domain"/>
</dbReference>
<dbReference type="SMART" id="SM00326">
    <property type="entry name" value="SH3"/>
    <property type="match status" value="1"/>
</dbReference>
<feature type="compositionally biased region" description="Basic and acidic residues" evidence="3">
    <location>
        <begin position="483"/>
        <end position="497"/>
    </location>
</feature>
<reference evidence="6" key="1">
    <citation type="journal article" date="2013" name="Genome Announc.">
        <title>Genome sequence of the food spoilage yeast Zygosaccharomyces bailii CLIB 213(T).</title>
        <authorList>
            <person name="Galeote V."/>
            <person name="Bigey F."/>
            <person name="Devillers H."/>
            <person name="Neuveglise C."/>
            <person name="Dequin S."/>
        </authorList>
    </citation>
    <scope>NUCLEOTIDE SEQUENCE [LARGE SCALE GENOMIC DNA]</scope>
    <source>
        <strain evidence="6">CLIB 213 / ATCC 58445 / CBS 680 / CCRC 21525 / NBRC 1098 / NCYC 1416 / NRRL Y-2227</strain>
    </source>
</reference>
<feature type="compositionally biased region" description="Polar residues" evidence="3">
    <location>
        <begin position="71"/>
        <end position="91"/>
    </location>
</feature>
<evidence type="ECO:0000259" key="4">
    <source>
        <dbReference type="PROSITE" id="PS50002"/>
    </source>
</evidence>
<gene>
    <name evidence="5" type="ORF">BN860_17392g</name>
</gene>